<dbReference type="AlphaFoldDB" id="B3ELH5"/>
<protein>
    <submittedName>
        <fullName evidence="1">Uncharacterized protein</fullName>
    </submittedName>
</protein>
<dbReference type="STRING" id="331678.Cphamn1_0335"/>
<dbReference type="Pfam" id="PF13289">
    <property type="entry name" value="SIR2_2"/>
    <property type="match status" value="1"/>
</dbReference>
<dbReference type="HOGENOM" id="CLU_440655_0_0_10"/>
<name>B3ELH5_CHLPB</name>
<dbReference type="KEGG" id="cpb:Cphamn1_0335"/>
<dbReference type="SUPFAM" id="SSF52467">
    <property type="entry name" value="DHS-like NAD/FAD-binding domain"/>
    <property type="match status" value="1"/>
</dbReference>
<dbReference type="OrthoDB" id="530017at2"/>
<gene>
    <name evidence="1" type="ordered locus">Cphamn1_0335</name>
</gene>
<proteinExistence type="predicted"/>
<dbReference type="InterPro" id="IPR029035">
    <property type="entry name" value="DHS-like_NAD/FAD-binding_dom"/>
</dbReference>
<dbReference type="EMBL" id="CP001101">
    <property type="protein sequence ID" value="ACE03304.1"/>
    <property type="molecule type" value="Genomic_DNA"/>
</dbReference>
<dbReference type="Gene3D" id="3.40.50.1220">
    <property type="entry name" value="TPP-binding domain"/>
    <property type="match status" value="1"/>
</dbReference>
<evidence type="ECO:0000313" key="1">
    <source>
        <dbReference type="EMBL" id="ACE03304.1"/>
    </source>
</evidence>
<sequence length="591" mass="66849">MTSSDQNQTVGEFISHYVQNAPQIIWFLGAGTSRTAGMPTANDITWDLKRRYYCLRENQDIRSHDLNNKAVKDKIQNYLNSRGVPALWSAEEYSFYFKLSFGNDYAAQQKYLASKLSPQNISLSIGHRALAALIDLGLTRMVFTTNFDEVLEAAFSNVAEKNLSAYHLEGSYAALEALNKEDFPIYCKLHGDFRYQSVKNLSVDLRDNDKQIEKCFLAAGNRFGMVVSGYSGRDTNVMAMFFSALEQSNPFPRGLFWTTTSLSTVSDQVRNLIAYARDKNVKAEIIETGTFDIMLSKIWRQMPSRSDKLDAKVRTAEAKPVCIPRYHRGVKYPILRMNALQICDFPETCGSIECQPALRLSELNEIKRSSRPKAIITCAEKTLFWGASEEVSKLFATDRIKSISSYSLSVAIRSNPDSTVLHSFIENALSEALCNDKPLMLRKKGRSYFAVVDHKKVDNPRLDALKKAVGSGNSSSIIVGNIPGKANTFWAEALEMKVERRDEKWWLLIEPDIWVSPLSEREEFVNFLSHKRLKRYNAQAYNILDAWIQLLCGSVGKGETIFVSCYENTNYPAQFGVNTRTAYSRREGVNG</sequence>
<accession>B3ELH5</accession>
<organism evidence="1">
    <name type="scientific">Chlorobium phaeobacteroides (strain BS1)</name>
    <dbReference type="NCBI Taxonomy" id="331678"/>
    <lineage>
        <taxon>Bacteria</taxon>
        <taxon>Pseudomonadati</taxon>
        <taxon>Chlorobiota</taxon>
        <taxon>Chlorobiia</taxon>
        <taxon>Chlorobiales</taxon>
        <taxon>Chlorobiaceae</taxon>
        <taxon>Chlorobium/Pelodictyon group</taxon>
        <taxon>Chlorobium</taxon>
    </lineage>
</organism>
<dbReference type="eggNOG" id="COG0846">
    <property type="taxonomic scope" value="Bacteria"/>
</dbReference>
<reference evidence="1" key="1">
    <citation type="submission" date="2008-06" db="EMBL/GenBank/DDBJ databases">
        <title>Complete sequence of Chlorobium phaeobacteroides BS1.</title>
        <authorList>
            <consortium name="US DOE Joint Genome Institute"/>
            <person name="Lucas S."/>
            <person name="Copeland A."/>
            <person name="Lapidus A."/>
            <person name="Glavina del Rio T."/>
            <person name="Dalin E."/>
            <person name="Tice H."/>
            <person name="Bruce D."/>
            <person name="Goodwin L."/>
            <person name="Pitluck S."/>
            <person name="Schmutz J."/>
            <person name="Larimer F."/>
            <person name="Land M."/>
            <person name="Hauser L."/>
            <person name="Kyrpides N."/>
            <person name="Ovchinnikova G."/>
            <person name="Li T."/>
            <person name="Liu Z."/>
            <person name="Zhao F."/>
            <person name="Overmann J."/>
            <person name="Bryant D.A."/>
            <person name="Richardson P."/>
        </authorList>
    </citation>
    <scope>NUCLEOTIDE SEQUENCE [LARGE SCALE GENOMIC DNA]</scope>
    <source>
        <strain evidence="1">BS1</strain>
    </source>
</reference>